<name>A0A448XIT7_9PLAT</name>
<sequence length="123" mass="13821">MLNPAGLGRRSNGTFTVTLGLTLKPFDNTYREPIISCCPAQHTFMNIEASFDVVVRRTGKAKMTGQPAQQQRCGPQQNRIYEDRPACRRYIFPGQNRRCFSPKQLGKPIASADRPPHKTTISL</sequence>
<organism evidence="2 3">
    <name type="scientific">Protopolystoma xenopodis</name>
    <dbReference type="NCBI Taxonomy" id="117903"/>
    <lineage>
        <taxon>Eukaryota</taxon>
        <taxon>Metazoa</taxon>
        <taxon>Spiralia</taxon>
        <taxon>Lophotrochozoa</taxon>
        <taxon>Platyhelminthes</taxon>
        <taxon>Monogenea</taxon>
        <taxon>Polyopisthocotylea</taxon>
        <taxon>Polystomatidea</taxon>
        <taxon>Polystomatidae</taxon>
        <taxon>Protopolystoma</taxon>
    </lineage>
</organism>
<protein>
    <submittedName>
        <fullName evidence="2">Uncharacterized protein</fullName>
    </submittedName>
</protein>
<dbReference type="Proteomes" id="UP000784294">
    <property type="component" value="Unassembled WGS sequence"/>
</dbReference>
<evidence type="ECO:0000313" key="2">
    <source>
        <dbReference type="EMBL" id="VEL37654.1"/>
    </source>
</evidence>
<evidence type="ECO:0000256" key="1">
    <source>
        <dbReference type="SAM" id="MobiDB-lite"/>
    </source>
</evidence>
<feature type="region of interest" description="Disordered" evidence="1">
    <location>
        <begin position="102"/>
        <end position="123"/>
    </location>
</feature>
<proteinExistence type="predicted"/>
<evidence type="ECO:0000313" key="3">
    <source>
        <dbReference type="Proteomes" id="UP000784294"/>
    </source>
</evidence>
<accession>A0A448XIT7</accession>
<reference evidence="2" key="1">
    <citation type="submission" date="2018-11" db="EMBL/GenBank/DDBJ databases">
        <authorList>
            <consortium name="Pathogen Informatics"/>
        </authorList>
    </citation>
    <scope>NUCLEOTIDE SEQUENCE</scope>
</reference>
<dbReference type="EMBL" id="CAAALY010255597">
    <property type="protein sequence ID" value="VEL37654.1"/>
    <property type="molecule type" value="Genomic_DNA"/>
</dbReference>
<dbReference type="AlphaFoldDB" id="A0A448XIT7"/>
<gene>
    <name evidence="2" type="ORF">PXEA_LOCUS31094</name>
</gene>
<comment type="caution">
    <text evidence="2">The sequence shown here is derived from an EMBL/GenBank/DDBJ whole genome shotgun (WGS) entry which is preliminary data.</text>
</comment>
<keyword evidence="3" id="KW-1185">Reference proteome</keyword>